<sequence>MAAGRNDVTLCDGPPSGANRGRPPLAVVWLTCRAASTSPRRGARAVRVRGAPAFLLRDRLGRGPSKGGGCAALVRVHSRRQKQRRRGQRDKSRPPIACLYLLRRPSCRAVPFPRVRPAVSPLVSLPAFSPLPPPLYPPRRPLIHRRSGRLPRRPPPPPPLNESPPRPPCPDPRTRRYDRVGERPLPPPPPHAAPRHPPPP</sequence>
<feature type="compositionally biased region" description="Pro residues" evidence="1">
    <location>
        <begin position="184"/>
        <end position="200"/>
    </location>
</feature>
<feature type="compositionally biased region" description="Basic and acidic residues" evidence="1">
    <location>
        <begin position="172"/>
        <end position="182"/>
    </location>
</feature>
<organism evidence="2 3">
    <name type="scientific">Porphyra umbilicalis</name>
    <name type="common">Purple laver</name>
    <name type="synonym">Red alga</name>
    <dbReference type="NCBI Taxonomy" id="2786"/>
    <lineage>
        <taxon>Eukaryota</taxon>
        <taxon>Rhodophyta</taxon>
        <taxon>Bangiophyceae</taxon>
        <taxon>Bangiales</taxon>
        <taxon>Bangiaceae</taxon>
        <taxon>Porphyra</taxon>
    </lineage>
</organism>
<dbReference type="Proteomes" id="UP000218209">
    <property type="component" value="Unassembled WGS sequence"/>
</dbReference>
<feature type="compositionally biased region" description="Pro residues" evidence="1">
    <location>
        <begin position="129"/>
        <end position="140"/>
    </location>
</feature>
<evidence type="ECO:0000313" key="3">
    <source>
        <dbReference type="Proteomes" id="UP000218209"/>
    </source>
</evidence>
<evidence type="ECO:0000313" key="2">
    <source>
        <dbReference type="EMBL" id="OSX69608.1"/>
    </source>
</evidence>
<gene>
    <name evidence="2" type="ORF">BU14_1356s0004</name>
</gene>
<reference evidence="2 3" key="1">
    <citation type="submission" date="2017-03" db="EMBL/GenBank/DDBJ databases">
        <title>WGS assembly of Porphyra umbilicalis.</title>
        <authorList>
            <person name="Brawley S.H."/>
            <person name="Blouin N.A."/>
            <person name="Ficko-Blean E."/>
            <person name="Wheeler G.L."/>
            <person name="Lohr M."/>
            <person name="Goodson H.V."/>
            <person name="Jenkins J.W."/>
            <person name="Blaby-Haas C.E."/>
            <person name="Helliwell K.E."/>
            <person name="Chan C."/>
            <person name="Marriage T."/>
            <person name="Bhattacharya D."/>
            <person name="Klein A.S."/>
            <person name="Badis Y."/>
            <person name="Brodie J."/>
            <person name="Cao Y."/>
            <person name="Collen J."/>
            <person name="Dittami S.M."/>
            <person name="Gachon C.M."/>
            <person name="Green B.R."/>
            <person name="Karpowicz S."/>
            <person name="Kim J.W."/>
            <person name="Kudahl U."/>
            <person name="Lin S."/>
            <person name="Michel G."/>
            <person name="Mittag M."/>
            <person name="Olson B.J."/>
            <person name="Pangilinan J."/>
            <person name="Peng Y."/>
            <person name="Qiu H."/>
            <person name="Shu S."/>
            <person name="Singer J.T."/>
            <person name="Smith A.G."/>
            <person name="Sprecher B.N."/>
            <person name="Wagner V."/>
            <person name="Wang W."/>
            <person name="Wang Z.-Y."/>
            <person name="Yan J."/>
            <person name="Yarish C."/>
            <person name="Zoeuner-Riek S."/>
            <person name="Zhuang Y."/>
            <person name="Zou Y."/>
            <person name="Lindquist E.A."/>
            <person name="Grimwood J."/>
            <person name="Barry K."/>
            <person name="Rokhsar D.S."/>
            <person name="Schmutz J."/>
            <person name="Stiller J.W."/>
            <person name="Grossman A.R."/>
            <person name="Prochnik S.E."/>
        </authorList>
    </citation>
    <scope>NUCLEOTIDE SEQUENCE [LARGE SCALE GENOMIC DNA]</scope>
    <source>
        <strain evidence="2">4086291</strain>
    </source>
</reference>
<feature type="compositionally biased region" description="Pro residues" evidence="1">
    <location>
        <begin position="153"/>
        <end position="171"/>
    </location>
</feature>
<proteinExistence type="predicted"/>
<dbReference type="EMBL" id="KV919474">
    <property type="protein sequence ID" value="OSX69608.1"/>
    <property type="molecule type" value="Genomic_DNA"/>
</dbReference>
<evidence type="ECO:0000256" key="1">
    <source>
        <dbReference type="SAM" id="MobiDB-lite"/>
    </source>
</evidence>
<dbReference type="AlphaFoldDB" id="A0A1X6NLZ1"/>
<feature type="region of interest" description="Disordered" evidence="1">
    <location>
        <begin position="123"/>
        <end position="200"/>
    </location>
</feature>
<protein>
    <submittedName>
        <fullName evidence="2">Uncharacterized protein</fullName>
    </submittedName>
</protein>
<accession>A0A1X6NLZ1</accession>
<name>A0A1X6NLZ1_PORUM</name>
<feature type="compositionally biased region" description="Basic residues" evidence="1">
    <location>
        <begin position="141"/>
        <end position="152"/>
    </location>
</feature>
<keyword evidence="3" id="KW-1185">Reference proteome</keyword>